<organism evidence="7 8">
    <name type="scientific">Acanthocheilonema viteae</name>
    <name type="common">Filarial nematode worm</name>
    <name type="synonym">Dipetalonema viteae</name>
    <dbReference type="NCBI Taxonomy" id="6277"/>
    <lineage>
        <taxon>Eukaryota</taxon>
        <taxon>Metazoa</taxon>
        <taxon>Ecdysozoa</taxon>
        <taxon>Nematoda</taxon>
        <taxon>Chromadorea</taxon>
        <taxon>Rhabditida</taxon>
        <taxon>Spirurina</taxon>
        <taxon>Spiruromorpha</taxon>
        <taxon>Filarioidea</taxon>
        <taxon>Onchocercidae</taxon>
        <taxon>Acanthocheilonema</taxon>
    </lineage>
</organism>
<dbReference type="CDD" id="cd00340">
    <property type="entry name" value="GSH_Peroxidase"/>
    <property type="match status" value="2"/>
</dbReference>
<evidence type="ECO:0000256" key="2">
    <source>
        <dbReference type="ARBA" id="ARBA00022559"/>
    </source>
</evidence>
<gene>
    <name evidence="7" type="ORF">NAV_LOCUS3516</name>
</gene>
<dbReference type="STRING" id="6277.A0A498SJ74"/>
<dbReference type="Pfam" id="PF00255">
    <property type="entry name" value="GSHPx"/>
    <property type="match status" value="2"/>
</dbReference>
<feature type="domain" description="Thioredoxin" evidence="6">
    <location>
        <begin position="24"/>
        <end position="176"/>
    </location>
</feature>
<dbReference type="PANTHER" id="PTHR11592:SF134">
    <property type="entry name" value="PHOSPHOLIPID HYDROPEROXIDE GLUTATHIONE PEROXIDASE"/>
    <property type="match status" value="1"/>
</dbReference>
<dbReference type="EMBL" id="UPTC01000454">
    <property type="protein sequence ID" value="VBB28686.1"/>
    <property type="molecule type" value="Genomic_DNA"/>
</dbReference>
<reference evidence="7 8" key="1">
    <citation type="submission" date="2018-08" db="EMBL/GenBank/DDBJ databases">
        <authorList>
            <person name="Laetsch R D."/>
            <person name="Stevens L."/>
            <person name="Kumar S."/>
            <person name="Blaxter L. M."/>
        </authorList>
    </citation>
    <scope>NUCLEOTIDE SEQUENCE [LARGE SCALE GENOMIC DNA]</scope>
</reference>
<name>A0A498SJ74_ACAVI</name>
<dbReference type="PROSITE" id="PS00460">
    <property type="entry name" value="GLUTATHIONE_PEROXID_1"/>
    <property type="match status" value="1"/>
</dbReference>
<feature type="signal peptide" evidence="5">
    <location>
        <begin position="1"/>
        <end position="25"/>
    </location>
</feature>
<keyword evidence="5" id="KW-0732">Signal</keyword>
<feature type="chain" id="PRO_5019811583" description="Glutathione peroxidase" evidence="5">
    <location>
        <begin position="26"/>
        <end position="424"/>
    </location>
</feature>
<keyword evidence="8" id="KW-1185">Reference proteome</keyword>
<evidence type="ECO:0000259" key="6">
    <source>
        <dbReference type="PROSITE" id="PS51352"/>
    </source>
</evidence>
<dbReference type="AlphaFoldDB" id="A0A498SJ74"/>
<keyword evidence="2 4" id="KW-0575">Peroxidase</keyword>
<accession>A0A498SJ74</accession>
<protein>
    <recommendedName>
        <fullName evidence="4">Glutathione peroxidase</fullName>
    </recommendedName>
</protein>
<dbReference type="PROSITE" id="PS51352">
    <property type="entry name" value="THIOREDOXIN_2"/>
    <property type="match status" value="2"/>
</dbReference>
<dbReference type="InterPro" id="IPR036249">
    <property type="entry name" value="Thioredoxin-like_sf"/>
</dbReference>
<dbReference type="PRINTS" id="PR01011">
    <property type="entry name" value="GLUTPROXDASE"/>
</dbReference>
<keyword evidence="3 4" id="KW-0560">Oxidoreductase</keyword>
<dbReference type="InterPro" id="IPR029759">
    <property type="entry name" value="GPX_AS"/>
</dbReference>
<proteinExistence type="inferred from homology"/>
<dbReference type="Proteomes" id="UP000276991">
    <property type="component" value="Unassembled WGS sequence"/>
</dbReference>
<dbReference type="GO" id="GO:0006979">
    <property type="term" value="P:response to oxidative stress"/>
    <property type="evidence" value="ECO:0007669"/>
    <property type="project" value="InterPro"/>
</dbReference>
<dbReference type="InterPro" id="IPR013766">
    <property type="entry name" value="Thioredoxin_domain"/>
</dbReference>
<evidence type="ECO:0000256" key="4">
    <source>
        <dbReference type="RuleBase" id="RU000499"/>
    </source>
</evidence>
<dbReference type="PROSITE" id="PS51355">
    <property type="entry name" value="GLUTATHIONE_PEROXID_3"/>
    <property type="match status" value="2"/>
</dbReference>
<comment type="similarity">
    <text evidence="1 4">Belongs to the glutathione peroxidase family.</text>
</comment>
<dbReference type="FunFam" id="3.40.30.10:FF:000025">
    <property type="entry name" value="Glutathione peroxidase"/>
    <property type="match status" value="1"/>
</dbReference>
<evidence type="ECO:0000256" key="1">
    <source>
        <dbReference type="ARBA" id="ARBA00006926"/>
    </source>
</evidence>
<evidence type="ECO:0000313" key="7">
    <source>
        <dbReference type="EMBL" id="VBB28686.1"/>
    </source>
</evidence>
<sequence>MTWSRSSVQLAWKFFTFTRFTGTSAASETIYDFTVEDVDGKEVKLDKYREKPVVIVNVASHCNLADVNYRELKQLQKFYRDKGLVVVEPGCGADVKKSVKEKYHYEPDIYEKIEVNGENAHPLYNFLKEKQSGILSKRIKWNFTKFLIDQDGHPVKRYAPTTLPMAIKHDIESLINGSFGIPPSQWQVLRAVIRMGDKVEISLKLLLLDISMLLVYSKRVLGERFAIISSSIIHHSSSFTLFFFTVFRSIANNSNRSPVKMSSARTIYDFTVKDADGKDVSLEKYRGKPVVIVNVASQCGLATSNYTELKELMAHYKDEGLAIAAFPCNQFGGQEPKCELEVKNFVAEKFHFEPDLYGKIDVNGKNTAPLFDFLKHEKGGLFGDNIKWNFTKFLINREGHPVKRYAPTTSPKHMMKDIDDLLKK</sequence>
<dbReference type="OrthoDB" id="446890at2759"/>
<evidence type="ECO:0000256" key="3">
    <source>
        <dbReference type="ARBA" id="ARBA00023002"/>
    </source>
</evidence>
<dbReference type="Gene3D" id="3.40.30.10">
    <property type="entry name" value="Glutaredoxin"/>
    <property type="match status" value="2"/>
</dbReference>
<evidence type="ECO:0000256" key="5">
    <source>
        <dbReference type="SAM" id="SignalP"/>
    </source>
</evidence>
<dbReference type="SUPFAM" id="SSF52833">
    <property type="entry name" value="Thioredoxin-like"/>
    <property type="match status" value="2"/>
</dbReference>
<dbReference type="PANTHER" id="PTHR11592">
    <property type="entry name" value="GLUTATHIONE PEROXIDASE"/>
    <property type="match status" value="1"/>
</dbReference>
<feature type="domain" description="Thioredoxin" evidence="6">
    <location>
        <begin position="261"/>
        <end position="423"/>
    </location>
</feature>
<evidence type="ECO:0000313" key="8">
    <source>
        <dbReference type="Proteomes" id="UP000276991"/>
    </source>
</evidence>
<dbReference type="InterPro" id="IPR000889">
    <property type="entry name" value="Glutathione_peroxidase"/>
</dbReference>
<dbReference type="GO" id="GO:0004601">
    <property type="term" value="F:peroxidase activity"/>
    <property type="evidence" value="ECO:0007669"/>
    <property type="project" value="UniProtKB-KW"/>
</dbReference>